<dbReference type="Gene3D" id="3.40.462.10">
    <property type="entry name" value="FAD-linked oxidases, C-terminal domain"/>
    <property type="match status" value="1"/>
</dbReference>
<dbReference type="EC" id="1.5.99.12" evidence="3"/>
<comment type="cofactor">
    <cofactor evidence="1">
        <name>FAD</name>
        <dbReference type="ChEBI" id="CHEBI:57692"/>
    </cofactor>
</comment>
<dbReference type="SUPFAM" id="SSF55103">
    <property type="entry name" value="FAD-linked oxidases, C-terminal domain"/>
    <property type="match status" value="1"/>
</dbReference>
<dbReference type="Pfam" id="PF09265">
    <property type="entry name" value="Cytokin-bind"/>
    <property type="match status" value="1"/>
</dbReference>
<dbReference type="SUPFAM" id="SSF56176">
    <property type="entry name" value="FAD-binding/transporter-associated domain-like"/>
    <property type="match status" value="1"/>
</dbReference>
<dbReference type="InterPro" id="IPR015345">
    <property type="entry name" value="Cytokinin_DH_FAD/cytokin-bd"/>
</dbReference>
<keyword evidence="5" id="KW-0274">FAD</keyword>
<evidence type="ECO:0000256" key="1">
    <source>
        <dbReference type="ARBA" id="ARBA00001974"/>
    </source>
</evidence>
<dbReference type="Pfam" id="PF01565">
    <property type="entry name" value="FAD_binding_4"/>
    <property type="match status" value="1"/>
</dbReference>
<comment type="similarity">
    <text evidence="2">Belongs to the oxygen-dependent FAD-linked oxidoreductase family.</text>
</comment>
<feature type="signal peptide" evidence="7">
    <location>
        <begin position="1"/>
        <end position="20"/>
    </location>
</feature>
<dbReference type="OMA" id="TNMASWR"/>
<dbReference type="EMBL" id="JAHRHJ020000011">
    <property type="protein sequence ID" value="KAH9296067.1"/>
    <property type="molecule type" value="Genomic_DNA"/>
</dbReference>
<dbReference type="GO" id="GO:0071949">
    <property type="term" value="F:FAD binding"/>
    <property type="evidence" value="ECO:0007669"/>
    <property type="project" value="InterPro"/>
</dbReference>
<gene>
    <name evidence="9" type="ORF">KI387_039655</name>
</gene>
<evidence type="ECO:0000313" key="9">
    <source>
        <dbReference type="EMBL" id="KAH9296067.1"/>
    </source>
</evidence>
<keyword evidence="6" id="KW-0560">Oxidoreductase</keyword>
<keyword evidence="7" id="KW-0732">Signal</keyword>
<evidence type="ECO:0000259" key="8">
    <source>
        <dbReference type="PROSITE" id="PS51387"/>
    </source>
</evidence>
<evidence type="ECO:0000256" key="6">
    <source>
        <dbReference type="ARBA" id="ARBA00023002"/>
    </source>
</evidence>
<dbReference type="InterPro" id="IPR016167">
    <property type="entry name" value="FAD-bd_PCMH_sub1"/>
</dbReference>
<dbReference type="PROSITE" id="PS51387">
    <property type="entry name" value="FAD_PCMH"/>
    <property type="match status" value="1"/>
</dbReference>
<evidence type="ECO:0000256" key="4">
    <source>
        <dbReference type="ARBA" id="ARBA00022630"/>
    </source>
</evidence>
<sequence length="430" mass="48202">MENRAPTVVLLFVICRLLSAVSLNQDLKLYWPSSVSCPDCPAVMKRLHLDGHIAFHDIQNAAKDFGGRHHSPPAAVVYPASITDIKNLVKSVYTLGPHAKLTVAAKGRGHSMEGQAQALDGIVVHMQSLKDNMQVFKESKKYATPYVDVNGGELWIDVLTQTLKEGLAPRSWTDYLYLTVGGTLSNAGISGQTFRHGPQISNVYHLQIVTGKGEILNCTKDYNSDLFYGALGGLGQFGIITKARIALEQAPQMVKWIRVLYSDFASFTKDQEYLISKQSGPTFHYLEGFVVVDKEGLLSNWRSSLFTPQYPTNLSTIKTKGRILYCLELAMNYNDNDRFTIEQEIKLVLGFLSFIPSSVFTTDLPYLDFLDRVHVGEEKLRAKGLWEVPHPWLNLFIPKSKIADFDRGVFRGILRNNTNGPILIYPMNRN</sequence>
<dbReference type="Gene3D" id="3.30.465.10">
    <property type="match status" value="1"/>
</dbReference>
<reference evidence="9 10" key="1">
    <citation type="journal article" date="2021" name="Nat. Plants">
        <title>The Taxus genome provides insights into paclitaxel biosynthesis.</title>
        <authorList>
            <person name="Xiong X."/>
            <person name="Gou J."/>
            <person name="Liao Q."/>
            <person name="Li Y."/>
            <person name="Zhou Q."/>
            <person name="Bi G."/>
            <person name="Li C."/>
            <person name="Du R."/>
            <person name="Wang X."/>
            <person name="Sun T."/>
            <person name="Guo L."/>
            <person name="Liang H."/>
            <person name="Lu P."/>
            <person name="Wu Y."/>
            <person name="Zhang Z."/>
            <person name="Ro D.K."/>
            <person name="Shang Y."/>
            <person name="Huang S."/>
            <person name="Yan J."/>
        </authorList>
    </citation>
    <scope>NUCLEOTIDE SEQUENCE [LARGE SCALE GENOMIC DNA]</scope>
    <source>
        <strain evidence="9">Ta-2019</strain>
    </source>
</reference>
<dbReference type="GO" id="GO:0009690">
    <property type="term" value="P:cytokinin metabolic process"/>
    <property type="evidence" value="ECO:0007669"/>
    <property type="project" value="InterPro"/>
</dbReference>
<dbReference type="InterPro" id="IPR036318">
    <property type="entry name" value="FAD-bd_PCMH-like_sf"/>
</dbReference>
<dbReference type="GO" id="GO:0019139">
    <property type="term" value="F:cytokinin dehydrogenase activity"/>
    <property type="evidence" value="ECO:0007669"/>
    <property type="project" value="UniProtKB-EC"/>
</dbReference>
<dbReference type="Gene3D" id="3.30.43.10">
    <property type="entry name" value="Uridine Diphospho-n-acetylenolpyruvylglucosamine Reductase, domain 2"/>
    <property type="match status" value="1"/>
</dbReference>
<proteinExistence type="inferred from homology"/>
<comment type="caution">
    <text evidence="9">The sequence shown here is derived from an EMBL/GenBank/DDBJ whole genome shotgun (WGS) entry which is preliminary data.</text>
</comment>
<dbReference type="InterPro" id="IPR016169">
    <property type="entry name" value="FAD-bd_PCMH_sub2"/>
</dbReference>
<keyword evidence="4" id="KW-0285">Flavoprotein</keyword>
<dbReference type="InterPro" id="IPR050432">
    <property type="entry name" value="FAD-linked_Oxidoreductases_BP"/>
</dbReference>
<organism evidence="9 10">
    <name type="scientific">Taxus chinensis</name>
    <name type="common">Chinese yew</name>
    <name type="synonym">Taxus wallichiana var. chinensis</name>
    <dbReference type="NCBI Taxonomy" id="29808"/>
    <lineage>
        <taxon>Eukaryota</taxon>
        <taxon>Viridiplantae</taxon>
        <taxon>Streptophyta</taxon>
        <taxon>Embryophyta</taxon>
        <taxon>Tracheophyta</taxon>
        <taxon>Spermatophyta</taxon>
        <taxon>Pinopsida</taxon>
        <taxon>Pinidae</taxon>
        <taxon>Conifers II</taxon>
        <taxon>Cupressales</taxon>
        <taxon>Taxaceae</taxon>
        <taxon>Taxus</taxon>
    </lineage>
</organism>
<feature type="non-terminal residue" evidence="9">
    <location>
        <position position="430"/>
    </location>
</feature>
<dbReference type="InterPro" id="IPR016170">
    <property type="entry name" value="Cytok_DH_C_sf"/>
</dbReference>
<dbReference type="AlphaFoldDB" id="A0AA38FBY1"/>
<evidence type="ECO:0000256" key="2">
    <source>
        <dbReference type="ARBA" id="ARBA00005466"/>
    </source>
</evidence>
<accession>A0AA38FBY1</accession>
<dbReference type="InterPro" id="IPR006094">
    <property type="entry name" value="Oxid_FAD_bind_N"/>
</dbReference>
<dbReference type="Proteomes" id="UP000824469">
    <property type="component" value="Unassembled WGS sequence"/>
</dbReference>
<evidence type="ECO:0000256" key="5">
    <source>
        <dbReference type="ARBA" id="ARBA00022827"/>
    </source>
</evidence>
<protein>
    <recommendedName>
        <fullName evidence="3">cytokinin dehydrogenase</fullName>
        <ecNumber evidence="3">1.5.99.12</ecNumber>
    </recommendedName>
</protein>
<feature type="chain" id="PRO_5041247874" description="cytokinin dehydrogenase" evidence="7">
    <location>
        <begin position="21"/>
        <end position="430"/>
    </location>
</feature>
<keyword evidence="10" id="KW-1185">Reference proteome</keyword>
<feature type="domain" description="FAD-binding PCMH-type" evidence="8">
    <location>
        <begin position="69"/>
        <end position="250"/>
    </location>
</feature>
<dbReference type="PANTHER" id="PTHR13878">
    <property type="entry name" value="GULONOLACTONE OXIDASE"/>
    <property type="match status" value="1"/>
</dbReference>
<evidence type="ECO:0000256" key="3">
    <source>
        <dbReference type="ARBA" id="ARBA00011928"/>
    </source>
</evidence>
<dbReference type="PANTHER" id="PTHR13878:SF53">
    <property type="entry name" value="CYTOKININ DEHYDROGENASE 6"/>
    <property type="match status" value="1"/>
</dbReference>
<evidence type="ECO:0000256" key="7">
    <source>
        <dbReference type="SAM" id="SignalP"/>
    </source>
</evidence>
<evidence type="ECO:0000313" key="10">
    <source>
        <dbReference type="Proteomes" id="UP000824469"/>
    </source>
</evidence>
<name>A0AA38FBY1_TAXCH</name>
<dbReference type="InterPro" id="IPR016166">
    <property type="entry name" value="FAD-bd_PCMH"/>
</dbReference>
<dbReference type="InterPro" id="IPR016164">
    <property type="entry name" value="FAD-linked_Oxase-like_C"/>
</dbReference>